<comment type="pathway">
    <text evidence="4">Amino-acid degradation; L-threonine degradation via oxydo-reductase pathway; glycine from L-threonine: step 2/2.</text>
</comment>
<dbReference type="PANTHER" id="PTHR13693">
    <property type="entry name" value="CLASS II AMINOTRANSFERASE/8-AMINO-7-OXONONANOATE SYNTHASE"/>
    <property type="match status" value="1"/>
</dbReference>
<dbReference type="HAMAP" id="MF_00985">
    <property type="entry name" value="2am3keto_CoA_ligase"/>
    <property type="match status" value="1"/>
</dbReference>
<gene>
    <name evidence="4 6" type="primary">kbl</name>
    <name evidence="6" type="ORF">K7B09_02635</name>
</gene>
<dbReference type="InterPro" id="IPR050087">
    <property type="entry name" value="AON_synthase_class-II"/>
</dbReference>
<dbReference type="Gene3D" id="3.40.640.10">
    <property type="entry name" value="Type I PLP-dependent aspartate aminotransferase-like (Major domain)"/>
    <property type="match status" value="1"/>
</dbReference>
<dbReference type="CDD" id="cd06454">
    <property type="entry name" value="KBL_like"/>
    <property type="match status" value="1"/>
</dbReference>
<dbReference type="NCBIfam" id="NF005394">
    <property type="entry name" value="PRK06939.1"/>
    <property type="match status" value="1"/>
</dbReference>
<organism evidence="6 7">
    <name type="scientific">Thermomonas beijingensis</name>
    <dbReference type="NCBI Taxonomy" id="2872701"/>
    <lineage>
        <taxon>Bacteria</taxon>
        <taxon>Pseudomonadati</taxon>
        <taxon>Pseudomonadota</taxon>
        <taxon>Gammaproteobacteria</taxon>
        <taxon>Lysobacterales</taxon>
        <taxon>Lysobacteraceae</taxon>
        <taxon>Thermomonas</taxon>
    </lineage>
</organism>
<comment type="similarity">
    <text evidence="1 4">Belongs to the class-II pyridoxal-phosphate-dependent aminotransferase family.</text>
</comment>
<dbReference type="NCBIfam" id="TIGR01822">
    <property type="entry name" value="2am3keto_CoA"/>
    <property type="match status" value="1"/>
</dbReference>
<comment type="caution">
    <text evidence="4">Lacks conserved residue(s) required for the propagation of feature annotation.</text>
</comment>
<dbReference type="Pfam" id="PF00155">
    <property type="entry name" value="Aminotran_1_2"/>
    <property type="match status" value="1"/>
</dbReference>
<evidence type="ECO:0000313" key="7">
    <source>
        <dbReference type="Proteomes" id="UP001430290"/>
    </source>
</evidence>
<dbReference type="InterPro" id="IPR004839">
    <property type="entry name" value="Aminotransferase_I/II_large"/>
</dbReference>
<evidence type="ECO:0000256" key="2">
    <source>
        <dbReference type="ARBA" id="ARBA00022679"/>
    </source>
</evidence>
<feature type="binding site" evidence="4">
    <location>
        <position position="366"/>
    </location>
    <ligand>
        <name>substrate</name>
    </ligand>
</feature>
<evidence type="ECO:0000256" key="3">
    <source>
        <dbReference type="ARBA" id="ARBA00023315"/>
    </source>
</evidence>
<evidence type="ECO:0000313" key="6">
    <source>
        <dbReference type="EMBL" id="MBZ4185220.1"/>
    </source>
</evidence>
<comment type="subunit">
    <text evidence="4">Homodimer.</text>
</comment>
<protein>
    <recommendedName>
        <fullName evidence="4">2-amino-3-ketobutyrate coenzyme A ligase</fullName>
        <shortName evidence="4">AKB ligase</shortName>
        <ecNumber evidence="4">2.3.1.29</ecNumber>
    </recommendedName>
    <alternativeName>
        <fullName evidence="4">Glycine acetyltransferase</fullName>
    </alternativeName>
</protein>
<feature type="binding site" description="in other chain" evidence="4">
    <location>
        <begin position="109"/>
        <end position="110"/>
    </location>
    <ligand>
        <name>pyridoxal 5'-phosphate</name>
        <dbReference type="ChEBI" id="CHEBI:597326"/>
        <note>ligand shared between dimeric partners</note>
    </ligand>
</feature>
<dbReference type="GO" id="GO:0008890">
    <property type="term" value="F:glycine C-acetyltransferase activity"/>
    <property type="evidence" value="ECO:0007669"/>
    <property type="project" value="UniProtKB-EC"/>
</dbReference>
<dbReference type="InterPro" id="IPR015424">
    <property type="entry name" value="PyrdxlP-dep_Trfase"/>
</dbReference>
<evidence type="ECO:0000256" key="4">
    <source>
        <dbReference type="HAMAP-Rule" id="MF_00985"/>
    </source>
</evidence>
<evidence type="ECO:0000256" key="1">
    <source>
        <dbReference type="ARBA" id="ARBA00008392"/>
    </source>
</evidence>
<keyword evidence="4" id="KW-0663">Pyridoxal phosphate</keyword>
<comment type="catalytic activity">
    <reaction evidence="4">
        <text>glycine + acetyl-CoA = (2S)-2-amino-3-oxobutanoate + CoA</text>
        <dbReference type="Rhea" id="RHEA:20736"/>
        <dbReference type="ChEBI" id="CHEBI:57287"/>
        <dbReference type="ChEBI" id="CHEBI:57288"/>
        <dbReference type="ChEBI" id="CHEBI:57305"/>
        <dbReference type="ChEBI" id="CHEBI:78948"/>
        <dbReference type="EC" id="2.3.1.29"/>
    </reaction>
</comment>
<feature type="binding site" description="in other chain" evidence="4">
    <location>
        <position position="183"/>
    </location>
    <ligand>
        <name>pyridoxal 5'-phosphate</name>
        <dbReference type="ChEBI" id="CHEBI:597326"/>
        <note>ligand shared between dimeric partners</note>
    </ligand>
</feature>
<feature type="domain" description="Aminotransferase class I/classII large" evidence="5">
    <location>
        <begin position="41"/>
        <end position="385"/>
    </location>
</feature>
<feature type="modified residue" description="N6-(pyridoxal phosphate)lysine" evidence="4">
    <location>
        <position position="242"/>
    </location>
</feature>
<dbReference type="Proteomes" id="UP001430290">
    <property type="component" value="Unassembled WGS sequence"/>
</dbReference>
<dbReference type="PANTHER" id="PTHR13693:SF102">
    <property type="entry name" value="2-AMINO-3-KETOBUTYRATE COENZYME A LIGASE, MITOCHONDRIAL"/>
    <property type="match status" value="1"/>
</dbReference>
<reference evidence="6" key="1">
    <citation type="submission" date="2021-09" db="EMBL/GenBank/DDBJ databases">
        <authorList>
            <person name="Wu T."/>
            <person name="Guo S.Z."/>
        </authorList>
    </citation>
    <scope>NUCLEOTIDE SEQUENCE</scope>
    <source>
        <strain evidence="6">RSS-23</strain>
    </source>
</reference>
<keyword evidence="2 4" id="KW-0808">Transferase</keyword>
<dbReference type="RefSeq" id="WP_223626470.1">
    <property type="nucleotide sequence ID" value="NZ_JAIQDJ010000001.1"/>
</dbReference>
<dbReference type="Gene3D" id="3.90.1150.10">
    <property type="entry name" value="Aspartate Aminotransferase, domain 1"/>
    <property type="match status" value="1"/>
</dbReference>
<feature type="binding site" evidence="4">
    <location>
        <begin position="272"/>
        <end position="273"/>
    </location>
    <ligand>
        <name>pyridoxal 5'-phosphate</name>
        <dbReference type="ChEBI" id="CHEBI:597326"/>
        <note>ligand shared between dimeric partners</note>
    </ligand>
</feature>
<feature type="binding site" description="in other chain" evidence="4">
    <location>
        <begin position="239"/>
        <end position="242"/>
    </location>
    <ligand>
        <name>pyridoxal 5'-phosphate</name>
        <dbReference type="ChEBI" id="CHEBI:597326"/>
        <note>ligand shared between dimeric partners</note>
    </ligand>
</feature>
<name>A0ABS7TBP3_9GAMM</name>
<dbReference type="EC" id="2.3.1.29" evidence="4"/>
<proteinExistence type="inferred from homology"/>
<dbReference type="InterPro" id="IPR015422">
    <property type="entry name" value="PyrdxlP-dep_Trfase_small"/>
</dbReference>
<keyword evidence="3 4" id="KW-0012">Acyltransferase</keyword>
<comment type="function">
    <text evidence="4">Catalyzes the cleavage of 2-amino-3-ketobutyrate to glycine and acetyl-CoA.</text>
</comment>
<feature type="binding site" evidence="4">
    <location>
        <position position="134"/>
    </location>
    <ligand>
        <name>substrate</name>
    </ligand>
</feature>
<keyword evidence="7" id="KW-1185">Reference proteome</keyword>
<accession>A0ABS7TBP3</accession>
<dbReference type="SUPFAM" id="SSF53383">
    <property type="entry name" value="PLP-dependent transferases"/>
    <property type="match status" value="1"/>
</dbReference>
<evidence type="ECO:0000259" key="5">
    <source>
        <dbReference type="Pfam" id="PF00155"/>
    </source>
</evidence>
<dbReference type="EMBL" id="JAIQDJ010000001">
    <property type="protein sequence ID" value="MBZ4185220.1"/>
    <property type="molecule type" value="Genomic_DNA"/>
</dbReference>
<dbReference type="InterPro" id="IPR011282">
    <property type="entry name" value="2am3keto_CoA_ligase"/>
</dbReference>
<sequence>MSLTQRYADTLDEIRAAGLFKSERIITSPQSAEITLADGCKVLNFCANNYLGLADHPDIIAAAKTALDSHGFGMASVRFICGTQDLHKQLERTISSFFGKDDTILYAACFDANGGLFEPLLDENDAVISDALNHASIIDGVRLCKAKRYRYANCDMTDLEVQLKQAKADGARTILITTDGVFSMDGFIAPLDEITTLAAKYGALVHIDECHATGFLGENGRGSAEVKGVLDKIDIITGTLGKAMGGALGGFTSAKQEVIELLRQRSRPYLFSNSLPPHVAAAGIKAFEMLSSAGELRERLRENTAYFRERMTAAGFDIRPGVHPISPVMLYDAPLAQRFAERLLEEGIYAIGFFFPVVAKGQARIRTQMSAAHTRAQLDHAIDAFIRIGHELGVLKN</sequence>
<comment type="caution">
    <text evidence="6">The sequence shown here is derived from an EMBL/GenBank/DDBJ whole genome shotgun (WGS) entry which is preliminary data.</text>
</comment>
<comment type="cofactor">
    <cofactor evidence="4">
        <name>pyridoxal 5'-phosphate</name>
        <dbReference type="ChEBI" id="CHEBI:597326"/>
    </cofactor>
    <text evidence="4">Binds 1 pyridoxal phosphate per subunit.</text>
</comment>
<dbReference type="InterPro" id="IPR015421">
    <property type="entry name" value="PyrdxlP-dep_Trfase_major"/>
</dbReference>